<evidence type="ECO:0000313" key="11">
    <source>
        <dbReference type="Proteomes" id="UP000182631"/>
    </source>
</evidence>
<comment type="catalytic activity">
    <reaction evidence="9">
        <text>(7R,8S)-7,8-diammoniononanoate + CO2 + ATP = (4R,5S)-dethiobiotin + ADP + phosphate + 3 H(+)</text>
        <dbReference type="Rhea" id="RHEA:15805"/>
        <dbReference type="ChEBI" id="CHEBI:15378"/>
        <dbReference type="ChEBI" id="CHEBI:16526"/>
        <dbReference type="ChEBI" id="CHEBI:30616"/>
        <dbReference type="ChEBI" id="CHEBI:43474"/>
        <dbReference type="ChEBI" id="CHEBI:149469"/>
        <dbReference type="ChEBI" id="CHEBI:149473"/>
        <dbReference type="ChEBI" id="CHEBI:456216"/>
        <dbReference type="EC" id="6.3.3.3"/>
    </reaction>
</comment>
<reference evidence="11" key="1">
    <citation type="submission" date="2016-02" db="EMBL/GenBank/DDBJ databases">
        <authorList>
            <person name="liu f."/>
        </authorList>
    </citation>
    <scope>NUCLEOTIDE SEQUENCE [LARGE SCALE GENOMIC DNA]</scope>
</reference>
<comment type="subunit">
    <text evidence="9">Homodimer.</text>
</comment>
<dbReference type="GO" id="GO:0005524">
    <property type="term" value="F:ATP binding"/>
    <property type="evidence" value="ECO:0007669"/>
    <property type="project" value="UniProtKB-UniRule"/>
</dbReference>
<comment type="cofactor">
    <cofactor evidence="9">
        <name>Mg(2+)</name>
        <dbReference type="ChEBI" id="CHEBI:18420"/>
    </cofactor>
</comment>
<dbReference type="GO" id="GO:0005829">
    <property type="term" value="C:cytosol"/>
    <property type="evidence" value="ECO:0007669"/>
    <property type="project" value="TreeGrafter"/>
</dbReference>
<evidence type="ECO:0000256" key="8">
    <source>
        <dbReference type="ARBA" id="ARBA00047386"/>
    </source>
</evidence>
<evidence type="ECO:0000313" key="10">
    <source>
        <dbReference type="EMBL" id="CZB14006.1"/>
    </source>
</evidence>
<feature type="binding site" evidence="9">
    <location>
        <begin position="30"/>
        <end position="35"/>
    </location>
    <ligand>
        <name>ATP</name>
        <dbReference type="ChEBI" id="CHEBI:30616"/>
    </ligand>
</feature>
<evidence type="ECO:0000256" key="4">
    <source>
        <dbReference type="ARBA" id="ARBA00022741"/>
    </source>
</evidence>
<dbReference type="SUPFAM" id="SSF52540">
    <property type="entry name" value="P-loop containing nucleoside triphosphate hydrolases"/>
    <property type="match status" value="1"/>
</dbReference>
<dbReference type="NCBIfam" id="TIGR00347">
    <property type="entry name" value="bioD"/>
    <property type="match status" value="1"/>
</dbReference>
<dbReference type="AlphaFoldDB" id="A0A170T5R5"/>
<evidence type="ECO:0000256" key="6">
    <source>
        <dbReference type="ARBA" id="ARBA00022840"/>
    </source>
</evidence>
<name>A0A170T5R5_9SYNE</name>
<dbReference type="InterPro" id="IPR027417">
    <property type="entry name" value="P-loop_NTPase"/>
</dbReference>
<dbReference type="HAMAP" id="MF_00336">
    <property type="entry name" value="BioD"/>
    <property type="match status" value="1"/>
</dbReference>
<organism evidence="10 11">
    <name type="scientific">Candidatus Synechococcus spongiarum</name>
    <dbReference type="NCBI Taxonomy" id="431041"/>
    <lineage>
        <taxon>Bacteria</taxon>
        <taxon>Bacillati</taxon>
        <taxon>Cyanobacteriota</taxon>
        <taxon>Cyanophyceae</taxon>
        <taxon>Synechococcales</taxon>
        <taxon>Synechococcaceae</taxon>
        <taxon>Synechococcus</taxon>
    </lineage>
</organism>
<dbReference type="UniPathway" id="UPA00078">
    <property type="reaction ID" value="UER00161"/>
</dbReference>
<gene>
    <name evidence="9" type="primary">bioD</name>
    <name evidence="10" type="ORF">FLM9_433</name>
</gene>
<dbReference type="EMBL" id="FITM01000049">
    <property type="protein sequence ID" value="CZB14006.1"/>
    <property type="molecule type" value="Genomic_DNA"/>
</dbReference>
<feature type="binding site" evidence="9">
    <location>
        <position position="123"/>
    </location>
    <ligand>
        <name>Mg(2+)</name>
        <dbReference type="ChEBI" id="CHEBI:18420"/>
    </ligand>
</feature>
<dbReference type="OrthoDB" id="9802097at2"/>
<dbReference type="Proteomes" id="UP000182631">
    <property type="component" value="Unassembled WGS sequence"/>
</dbReference>
<sequence length="239" mass="25690">MLPPIPSPSRSDATATALPRRLVVAGTDTGVGKTLISAMLVRALAARYWKPIQAGLPPLSAESSDSQQVQTLSSCPNSAILPEAYGLQHPASPHWAAEQEGIVLERQRLWPPEDEPDRALVVELAGGLLVPVTRHLLQIDVMAEWALPVVLVARAGLGTINHTLLSLEALRRRRVPVLGLVLNGDGFADNATVLPQLGRTRLLGHVPRLPKLDPGVLDQVWRNSGMASWWPATPSPPHG</sequence>
<comment type="catalytic activity">
    <reaction evidence="8">
        <text>(7R,8S)-8-amino-7-(carboxyamino)nonanoate + ATP = (4R,5S)-dethiobiotin + ADP + phosphate + H(+)</text>
        <dbReference type="Rhea" id="RHEA:63684"/>
        <dbReference type="ChEBI" id="CHEBI:15378"/>
        <dbReference type="ChEBI" id="CHEBI:30616"/>
        <dbReference type="ChEBI" id="CHEBI:43474"/>
        <dbReference type="ChEBI" id="CHEBI:149470"/>
        <dbReference type="ChEBI" id="CHEBI:149473"/>
        <dbReference type="ChEBI" id="CHEBI:456216"/>
    </reaction>
</comment>
<dbReference type="PANTHER" id="PTHR43210:SF2">
    <property type="entry name" value="ATP-DEPENDENT DETHIOBIOTIN SYNTHETASE BIOD 2"/>
    <property type="match status" value="1"/>
</dbReference>
<feature type="binding site" evidence="9">
    <location>
        <begin position="123"/>
        <end position="126"/>
    </location>
    <ligand>
        <name>ATP</name>
        <dbReference type="ChEBI" id="CHEBI:30616"/>
    </ligand>
</feature>
<dbReference type="PIRSF" id="PIRSF006755">
    <property type="entry name" value="DTB_synth"/>
    <property type="match status" value="1"/>
</dbReference>
<dbReference type="CDD" id="cd03109">
    <property type="entry name" value="DTBS"/>
    <property type="match status" value="1"/>
</dbReference>
<keyword evidence="11" id="KW-1185">Reference proteome</keyword>
<comment type="similarity">
    <text evidence="9">Belongs to the dethiobiotin synthetase family.</text>
</comment>
<evidence type="ECO:0000256" key="9">
    <source>
        <dbReference type="HAMAP-Rule" id="MF_00336"/>
    </source>
</evidence>
<feature type="binding site" evidence="9">
    <location>
        <position position="65"/>
    </location>
    <ligand>
        <name>Mg(2+)</name>
        <dbReference type="ChEBI" id="CHEBI:18420"/>
    </ligand>
</feature>
<dbReference type="GO" id="GO:0000287">
    <property type="term" value="F:magnesium ion binding"/>
    <property type="evidence" value="ECO:0007669"/>
    <property type="project" value="UniProtKB-UniRule"/>
</dbReference>
<dbReference type="GO" id="GO:0009102">
    <property type="term" value="P:biotin biosynthetic process"/>
    <property type="evidence" value="ECO:0007669"/>
    <property type="project" value="UniProtKB-UniRule"/>
</dbReference>
<feature type="binding site" evidence="9">
    <location>
        <begin position="207"/>
        <end position="209"/>
    </location>
    <ligand>
        <name>ATP</name>
        <dbReference type="ChEBI" id="CHEBI:30616"/>
    </ligand>
</feature>
<feature type="active site" evidence="9">
    <location>
        <position position="50"/>
    </location>
</feature>
<evidence type="ECO:0000256" key="3">
    <source>
        <dbReference type="ARBA" id="ARBA00022723"/>
    </source>
</evidence>
<keyword evidence="1 9" id="KW-0963">Cytoplasm</keyword>
<accession>A0A170T5R5</accession>
<evidence type="ECO:0000256" key="7">
    <source>
        <dbReference type="ARBA" id="ARBA00022842"/>
    </source>
</evidence>
<keyword evidence="6 9" id="KW-0067">ATP-binding</keyword>
<protein>
    <recommendedName>
        <fullName evidence="9">ATP-dependent dethiobiotin synthetase BioD</fullName>
        <ecNumber evidence="9">6.3.3.3</ecNumber>
    </recommendedName>
    <alternativeName>
        <fullName evidence="9">DTB synthetase</fullName>
        <shortName evidence="9">DTBS</shortName>
    </alternativeName>
    <alternativeName>
        <fullName evidence="9">Dethiobiotin synthase</fullName>
    </alternativeName>
</protein>
<evidence type="ECO:0000256" key="2">
    <source>
        <dbReference type="ARBA" id="ARBA00022598"/>
    </source>
</evidence>
<evidence type="ECO:0000256" key="5">
    <source>
        <dbReference type="ARBA" id="ARBA00022756"/>
    </source>
</evidence>
<proteinExistence type="inferred from homology"/>
<keyword evidence="2 9" id="KW-0436">Ligase</keyword>
<dbReference type="Pfam" id="PF13500">
    <property type="entry name" value="AAA_26"/>
    <property type="match status" value="1"/>
</dbReference>
<feature type="binding site" evidence="9">
    <location>
        <position position="34"/>
    </location>
    <ligand>
        <name>Mg(2+)</name>
        <dbReference type="ChEBI" id="CHEBI:18420"/>
    </ligand>
</feature>
<dbReference type="GO" id="GO:0004141">
    <property type="term" value="F:dethiobiotin synthase activity"/>
    <property type="evidence" value="ECO:0007669"/>
    <property type="project" value="UniProtKB-UniRule"/>
</dbReference>
<keyword evidence="4 9" id="KW-0547">Nucleotide-binding</keyword>
<feature type="binding site" evidence="9">
    <location>
        <position position="65"/>
    </location>
    <ligand>
        <name>ATP</name>
        <dbReference type="ChEBI" id="CHEBI:30616"/>
    </ligand>
</feature>
<comment type="pathway">
    <text evidence="9">Cofactor biosynthesis; biotin biosynthesis; biotin from 7,8-diaminononanoate: step 1/2.</text>
</comment>
<keyword evidence="7 9" id="KW-0460">Magnesium</keyword>
<comment type="caution">
    <text evidence="9">Lacks conserved residue(s) required for the propagation of feature annotation.</text>
</comment>
<comment type="function">
    <text evidence="9">Catalyzes a mechanistically unusual reaction, the ATP-dependent insertion of CO2 between the N7 and N8 nitrogen atoms of 7,8-diaminopelargonic acid (DAPA, also called 7,8-diammoniononanoate) to form a ureido ring.</text>
</comment>
<dbReference type="PANTHER" id="PTHR43210">
    <property type="entry name" value="DETHIOBIOTIN SYNTHETASE"/>
    <property type="match status" value="1"/>
</dbReference>
<evidence type="ECO:0000256" key="1">
    <source>
        <dbReference type="ARBA" id="ARBA00022490"/>
    </source>
</evidence>
<keyword evidence="3 9" id="KW-0479">Metal-binding</keyword>
<keyword evidence="5 9" id="KW-0093">Biotin biosynthesis</keyword>
<dbReference type="Gene3D" id="3.40.50.300">
    <property type="entry name" value="P-loop containing nucleotide triphosphate hydrolases"/>
    <property type="match status" value="1"/>
</dbReference>
<dbReference type="RefSeq" id="WP_074457004.1">
    <property type="nucleotide sequence ID" value="NZ_FITM01000049.1"/>
</dbReference>
<comment type="subcellular location">
    <subcellularLocation>
        <location evidence="9">Cytoplasm</location>
    </subcellularLocation>
</comment>
<dbReference type="EC" id="6.3.3.3" evidence="9"/>
<dbReference type="InterPro" id="IPR004472">
    <property type="entry name" value="DTB_synth_BioD"/>
</dbReference>